<keyword evidence="5 8" id="KW-0378">Hydrolase</keyword>
<evidence type="ECO:0000256" key="2">
    <source>
        <dbReference type="ARBA" id="ARBA00005080"/>
    </source>
</evidence>
<dbReference type="InterPro" id="IPR020602">
    <property type="entry name" value="GTP_CycHdrlase_I_dom"/>
</dbReference>
<dbReference type="NCBIfam" id="NF006826">
    <property type="entry name" value="PRK09347.1-3"/>
    <property type="match status" value="1"/>
</dbReference>
<dbReference type="Gene3D" id="1.10.286.10">
    <property type="match status" value="1"/>
</dbReference>
<evidence type="ECO:0000256" key="5">
    <source>
        <dbReference type="ARBA" id="ARBA00022801"/>
    </source>
</evidence>
<dbReference type="FunFam" id="1.10.286.10:FF:000001">
    <property type="entry name" value="GTP cyclohydrolase 1"/>
    <property type="match status" value="1"/>
</dbReference>
<proteinExistence type="inferred from homology"/>
<evidence type="ECO:0000256" key="4">
    <source>
        <dbReference type="ARBA" id="ARBA00022563"/>
    </source>
</evidence>
<evidence type="ECO:0000256" key="6">
    <source>
        <dbReference type="SAM" id="MobiDB-lite"/>
    </source>
</evidence>
<dbReference type="PANTHER" id="PTHR11109:SF7">
    <property type="entry name" value="GTP CYCLOHYDROLASE 1"/>
    <property type="match status" value="1"/>
</dbReference>
<dbReference type="UniPathway" id="UPA00848">
    <property type="reaction ID" value="UER00151"/>
</dbReference>
<dbReference type="GO" id="GO:0005737">
    <property type="term" value="C:cytoplasm"/>
    <property type="evidence" value="ECO:0007669"/>
    <property type="project" value="TreeGrafter"/>
</dbReference>
<evidence type="ECO:0000256" key="3">
    <source>
        <dbReference type="ARBA" id="ARBA00012715"/>
    </source>
</evidence>
<dbReference type="GO" id="GO:0003934">
    <property type="term" value="F:GTP cyclohydrolase I activity"/>
    <property type="evidence" value="ECO:0007669"/>
    <property type="project" value="UniProtKB-EC"/>
</dbReference>
<accession>A0A3B0RSW9</accession>
<dbReference type="GO" id="GO:0006730">
    <property type="term" value="P:one-carbon metabolic process"/>
    <property type="evidence" value="ECO:0007669"/>
    <property type="project" value="UniProtKB-KW"/>
</dbReference>
<dbReference type="InterPro" id="IPR043134">
    <property type="entry name" value="GTP-CH-I_N"/>
</dbReference>
<dbReference type="PROSITE" id="PS00859">
    <property type="entry name" value="GTP_CYCLOHYDROL_1_1"/>
    <property type="match status" value="1"/>
</dbReference>
<dbReference type="AlphaFoldDB" id="A0A3B0RSW9"/>
<feature type="region of interest" description="Disordered" evidence="6">
    <location>
        <begin position="1"/>
        <end position="24"/>
    </location>
</feature>
<comment type="catalytic activity">
    <reaction evidence="1">
        <text>GTP + H2O = 7,8-dihydroneopterin 3'-triphosphate + formate + H(+)</text>
        <dbReference type="Rhea" id="RHEA:17473"/>
        <dbReference type="ChEBI" id="CHEBI:15377"/>
        <dbReference type="ChEBI" id="CHEBI:15378"/>
        <dbReference type="ChEBI" id="CHEBI:15740"/>
        <dbReference type="ChEBI" id="CHEBI:37565"/>
        <dbReference type="ChEBI" id="CHEBI:58462"/>
        <dbReference type="EC" id="3.5.4.16"/>
    </reaction>
</comment>
<dbReference type="InterPro" id="IPR043133">
    <property type="entry name" value="GTP-CH-I_C/QueF"/>
</dbReference>
<dbReference type="NCBIfam" id="NF006825">
    <property type="entry name" value="PRK09347.1-2"/>
    <property type="match status" value="1"/>
</dbReference>
<evidence type="ECO:0000256" key="1">
    <source>
        <dbReference type="ARBA" id="ARBA00001052"/>
    </source>
</evidence>
<dbReference type="Pfam" id="PF01227">
    <property type="entry name" value="GTP_cyclohydroI"/>
    <property type="match status" value="1"/>
</dbReference>
<protein>
    <recommendedName>
        <fullName evidence="3">GTP cyclohydrolase I</fullName>
        <ecNumber evidence="3">3.5.4.16</ecNumber>
    </recommendedName>
</protein>
<dbReference type="GO" id="GO:0005525">
    <property type="term" value="F:GTP binding"/>
    <property type="evidence" value="ECO:0007669"/>
    <property type="project" value="TreeGrafter"/>
</dbReference>
<dbReference type="GO" id="GO:0046654">
    <property type="term" value="P:tetrahydrofolate biosynthetic process"/>
    <property type="evidence" value="ECO:0007669"/>
    <property type="project" value="InterPro"/>
</dbReference>
<dbReference type="InterPro" id="IPR001474">
    <property type="entry name" value="GTP_CycHdrlase_I"/>
</dbReference>
<comment type="pathway">
    <text evidence="2">Cofactor biosynthesis; 7,8-dihydroneopterin triphosphate biosynthesis; 7,8-dihydroneopterin triphosphate from GTP: step 1/1.</text>
</comment>
<dbReference type="Gene3D" id="3.30.1130.10">
    <property type="match status" value="1"/>
</dbReference>
<feature type="domain" description="GTP cyclohydrolase I" evidence="7">
    <location>
        <begin position="30"/>
        <end position="207"/>
    </location>
</feature>
<keyword evidence="4" id="KW-0554">One-carbon metabolism</keyword>
<dbReference type="SUPFAM" id="SSF55620">
    <property type="entry name" value="Tetrahydrobiopterin biosynthesis enzymes-like"/>
    <property type="match status" value="1"/>
</dbReference>
<organism evidence="8">
    <name type="scientific">hydrothermal vent metagenome</name>
    <dbReference type="NCBI Taxonomy" id="652676"/>
    <lineage>
        <taxon>unclassified sequences</taxon>
        <taxon>metagenomes</taxon>
        <taxon>ecological metagenomes</taxon>
    </lineage>
</organism>
<name>A0A3B0RSW9_9ZZZZ</name>
<reference evidence="8" key="1">
    <citation type="submission" date="2018-06" db="EMBL/GenBank/DDBJ databases">
        <authorList>
            <person name="Zhirakovskaya E."/>
        </authorList>
    </citation>
    <scope>NUCLEOTIDE SEQUENCE</scope>
</reference>
<dbReference type="HAMAP" id="MF_00223">
    <property type="entry name" value="FolE"/>
    <property type="match status" value="1"/>
</dbReference>
<dbReference type="GO" id="GO:0006729">
    <property type="term" value="P:tetrahydrobiopterin biosynthetic process"/>
    <property type="evidence" value="ECO:0007669"/>
    <property type="project" value="TreeGrafter"/>
</dbReference>
<feature type="compositionally biased region" description="Basic residues" evidence="6">
    <location>
        <begin position="1"/>
        <end position="15"/>
    </location>
</feature>
<dbReference type="FunFam" id="3.30.1130.10:FF:000001">
    <property type="entry name" value="GTP cyclohydrolase 1"/>
    <property type="match status" value="1"/>
</dbReference>
<dbReference type="EC" id="3.5.4.16" evidence="3"/>
<dbReference type="NCBIfam" id="TIGR00063">
    <property type="entry name" value="folE"/>
    <property type="match status" value="1"/>
</dbReference>
<gene>
    <name evidence="8" type="ORF">MNBD_ALPHA08-103</name>
</gene>
<dbReference type="EMBL" id="UOEC01000124">
    <property type="protein sequence ID" value="VAV94999.1"/>
    <property type="molecule type" value="Genomic_DNA"/>
</dbReference>
<dbReference type="InterPro" id="IPR018234">
    <property type="entry name" value="GTP_CycHdrlase_I_CS"/>
</dbReference>
<sequence length="216" mass="24148">MDAIVKKGKPAKLHLGKGPDITRPSHDEAKEAVRTLIRWAGDDPDREGLLDTPKRVTKAYREFFSGYESCPLDALSRTFDEVGGYDDIVLLRDIEFDSHCEHHMVPFIGKAHVAYLPTDKVVGISKLARVVDIFAKRLQTQETMTAQIAHTIEEKLQPRGAAVFIEAVHQCMSLRGVKKRNVATVTMQFTGEFQDSPALQARFLELVRTPVGGYSL</sequence>
<dbReference type="PANTHER" id="PTHR11109">
    <property type="entry name" value="GTP CYCLOHYDROLASE I"/>
    <property type="match status" value="1"/>
</dbReference>
<dbReference type="GO" id="GO:0008270">
    <property type="term" value="F:zinc ion binding"/>
    <property type="evidence" value="ECO:0007669"/>
    <property type="project" value="TreeGrafter"/>
</dbReference>
<evidence type="ECO:0000259" key="7">
    <source>
        <dbReference type="Pfam" id="PF01227"/>
    </source>
</evidence>
<evidence type="ECO:0000313" key="8">
    <source>
        <dbReference type="EMBL" id="VAV94999.1"/>
    </source>
</evidence>